<sequence length="43" mass="5012">MPLMPLGWSSVVFGLRLGRTWPGWVTPRRIRGRREYPSGVWPC</sequence>
<name>A0A0A9C0B6_ARUDO</name>
<protein>
    <submittedName>
        <fullName evidence="1">Uncharacterized protein</fullName>
    </submittedName>
</protein>
<reference evidence="1" key="1">
    <citation type="submission" date="2014-09" db="EMBL/GenBank/DDBJ databases">
        <authorList>
            <person name="Magalhaes I.L.F."/>
            <person name="Oliveira U."/>
            <person name="Santos F.R."/>
            <person name="Vidigal T.H.D.A."/>
            <person name="Brescovit A.D."/>
            <person name="Santos A.J."/>
        </authorList>
    </citation>
    <scope>NUCLEOTIDE SEQUENCE</scope>
    <source>
        <tissue evidence="1">Shoot tissue taken approximately 20 cm above the soil surface</tissue>
    </source>
</reference>
<reference evidence="1" key="2">
    <citation type="journal article" date="2015" name="Data Brief">
        <title>Shoot transcriptome of the giant reed, Arundo donax.</title>
        <authorList>
            <person name="Barrero R.A."/>
            <person name="Guerrero F.D."/>
            <person name="Moolhuijzen P."/>
            <person name="Goolsby J.A."/>
            <person name="Tidwell J."/>
            <person name="Bellgard S.E."/>
            <person name="Bellgard M.I."/>
        </authorList>
    </citation>
    <scope>NUCLEOTIDE SEQUENCE</scope>
    <source>
        <tissue evidence="1">Shoot tissue taken approximately 20 cm above the soil surface</tissue>
    </source>
</reference>
<proteinExistence type="predicted"/>
<dbReference type="AlphaFoldDB" id="A0A0A9C0B6"/>
<organism evidence="1">
    <name type="scientific">Arundo donax</name>
    <name type="common">Giant reed</name>
    <name type="synonym">Donax arundinaceus</name>
    <dbReference type="NCBI Taxonomy" id="35708"/>
    <lineage>
        <taxon>Eukaryota</taxon>
        <taxon>Viridiplantae</taxon>
        <taxon>Streptophyta</taxon>
        <taxon>Embryophyta</taxon>
        <taxon>Tracheophyta</taxon>
        <taxon>Spermatophyta</taxon>
        <taxon>Magnoliopsida</taxon>
        <taxon>Liliopsida</taxon>
        <taxon>Poales</taxon>
        <taxon>Poaceae</taxon>
        <taxon>PACMAD clade</taxon>
        <taxon>Arundinoideae</taxon>
        <taxon>Arundineae</taxon>
        <taxon>Arundo</taxon>
    </lineage>
</organism>
<evidence type="ECO:0000313" key="1">
    <source>
        <dbReference type="EMBL" id="JAD67898.1"/>
    </source>
</evidence>
<accession>A0A0A9C0B6</accession>
<dbReference type="EMBL" id="GBRH01229997">
    <property type="protein sequence ID" value="JAD67898.1"/>
    <property type="molecule type" value="Transcribed_RNA"/>
</dbReference>